<dbReference type="Proteomes" id="UP000887565">
    <property type="component" value="Unplaced"/>
</dbReference>
<protein>
    <submittedName>
        <fullName evidence="2">Uncharacterized protein</fullName>
    </submittedName>
</protein>
<reference evidence="2" key="1">
    <citation type="submission" date="2022-11" db="UniProtKB">
        <authorList>
            <consortium name="WormBaseParasite"/>
        </authorList>
    </citation>
    <scope>IDENTIFICATION</scope>
</reference>
<evidence type="ECO:0000313" key="1">
    <source>
        <dbReference type="Proteomes" id="UP000887565"/>
    </source>
</evidence>
<keyword evidence="1" id="KW-1185">Reference proteome</keyword>
<name>A0A915L1Q6_ROMCU</name>
<proteinExistence type="predicted"/>
<dbReference type="WBParaSite" id="nRc.2.0.1.t44651-RA">
    <property type="protein sequence ID" value="nRc.2.0.1.t44651-RA"/>
    <property type="gene ID" value="nRc.2.0.1.g44651"/>
</dbReference>
<dbReference type="AlphaFoldDB" id="A0A915L1Q6"/>
<accession>A0A915L1Q6</accession>
<organism evidence="1 2">
    <name type="scientific">Romanomermis culicivorax</name>
    <name type="common">Nematode worm</name>
    <dbReference type="NCBI Taxonomy" id="13658"/>
    <lineage>
        <taxon>Eukaryota</taxon>
        <taxon>Metazoa</taxon>
        <taxon>Ecdysozoa</taxon>
        <taxon>Nematoda</taxon>
        <taxon>Enoplea</taxon>
        <taxon>Dorylaimia</taxon>
        <taxon>Mermithida</taxon>
        <taxon>Mermithoidea</taxon>
        <taxon>Mermithidae</taxon>
        <taxon>Romanomermis</taxon>
    </lineage>
</organism>
<evidence type="ECO:0000313" key="2">
    <source>
        <dbReference type="WBParaSite" id="nRc.2.0.1.t44651-RA"/>
    </source>
</evidence>
<sequence>MLYANCDCSNALLELNKQIEKYNQQRDIVWNMHHSLHTNNKSTKLQTKLKSNLYTFEIL</sequence>